<dbReference type="EMBL" id="CAJZBQ010000055">
    <property type="protein sequence ID" value="CAG9332824.1"/>
    <property type="molecule type" value="Genomic_DNA"/>
</dbReference>
<dbReference type="PANTHER" id="PTHR39741">
    <property type="entry name" value="F-BOX DOMAIN CONTAINING PROTEIN, EXPRESSED"/>
    <property type="match status" value="1"/>
</dbReference>
<dbReference type="Pfam" id="PF00646">
    <property type="entry name" value="F-box"/>
    <property type="match status" value="1"/>
</dbReference>
<proteinExistence type="predicted"/>
<dbReference type="Proteomes" id="UP001162131">
    <property type="component" value="Unassembled WGS sequence"/>
</dbReference>
<dbReference type="PANTHER" id="PTHR39741:SF2">
    <property type="entry name" value="F-BOX DOMAIN-CONTAINING PROTEIN"/>
    <property type="match status" value="1"/>
</dbReference>
<reference evidence="2" key="1">
    <citation type="submission" date="2021-09" db="EMBL/GenBank/DDBJ databases">
        <authorList>
            <consortium name="AG Swart"/>
            <person name="Singh M."/>
            <person name="Singh A."/>
            <person name="Seah K."/>
            <person name="Emmerich C."/>
        </authorList>
    </citation>
    <scope>NUCLEOTIDE SEQUENCE</scope>
    <source>
        <strain evidence="2">ATCC30299</strain>
    </source>
</reference>
<evidence type="ECO:0000313" key="3">
    <source>
        <dbReference type="Proteomes" id="UP001162131"/>
    </source>
</evidence>
<keyword evidence="3" id="KW-1185">Reference proteome</keyword>
<feature type="domain" description="F-box" evidence="1">
    <location>
        <begin position="1"/>
        <end position="44"/>
    </location>
</feature>
<name>A0AAU9JYR7_9CILI</name>
<gene>
    <name evidence="2" type="ORF">BSTOLATCC_MIC57113</name>
</gene>
<dbReference type="AlphaFoldDB" id="A0AAU9JYR7"/>
<dbReference type="SUPFAM" id="SSF81383">
    <property type="entry name" value="F-box domain"/>
    <property type="match status" value="1"/>
</dbReference>
<dbReference type="PROSITE" id="PS50181">
    <property type="entry name" value="FBOX"/>
    <property type="match status" value="1"/>
</dbReference>
<sequence>MESLRSDLIREILEYLDSHSIMQVACTCKRLNQIAWNDNFWAVYLQIPKPYPRYHSGPYYFYNISELRAKFYTKMNLAGKNKQFYWDCAHALNNLRPIIKKGIRSSSQDYDQGIENTLKYEDSLYGHYWSSTGSVTTDANEYLIYELIDTSIVASVHFMCYRAGFQGGVIYPPQKIQIKIGNSDNDSDYHYSSEIYDVEVRNKYFTVLVLPELVIGKYIKLKLIGKVSPQPGDEKYYTVLSYVQCIGYPLKSFYEESPLKALSSTSEEIEEISKIDSEYISTQAKQEPADPFIIYQLMAKNLLNEFIDEALKGRSLNPFESYFYVERALQNDTEIDFGKVSCYELIGDLLFEKGRFDEALGIYQDSRDFWKWTMVLVRLDNYQSVRRVVMMNDPRLPKIADVIKMAKELGEIYYQNAKNYFKIEN</sequence>
<accession>A0AAU9JYR7</accession>
<dbReference type="InterPro" id="IPR001810">
    <property type="entry name" value="F-box_dom"/>
</dbReference>
<dbReference type="InterPro" id="IPR036047">
    <property type="entry name" value="F-box-like_dom_sf"/>
</dbReference>
<evidence type="ECO:0000313" key="2">
    <source>
        <dbReference type="EMBL" id="CAG9332824.1"/>
    </source>
</evidence>
<dbReference type="InterPro" id="IPR055336">
    <property type="entry name" value="At4g00755-like"/>
</dbReference>
<organism evidence="2 3">
    <name type="scientific">Blepharisma stoltei</name>
    <dbReference type="NCBI Taxonomy" id="1481888"/>
    <lineage>
        <taxon>Eukaryota</taxon>
        <taxon>Sar</taxon>
        <taxon>Alveolata</taxon>
        <taxon>Ciliophora</taxon>
        <taxon>Postciliodesmatophora</taxon>
        <taxon>Heterotrichea</taxon>
        <taxon>Heterotrichida</taxon>
        <taxon>Blepharismidae</taxon>
        <taxon>Blepharisma</taxon>
    </lineage>
</organism>
<evidence type="ECO:0000259" key="1">
    <source>
        <dbReference type="PROSITE" id="PS50181"/>
    </source>
</evidence>
<protein>
    <recommendedName>
        <fullName evidence="1">F-box domain-containing protein</fullName>
    </recommendedName>
</protein>
<comment type="caution">
    <text evidence="2">The sequence shown here is derived from an EMBL/GenBank/DDBJ whole genome shotgun (WGS) entry which is preliminary data.</text>
</comment>
<dbReference type="SMART" id="SM00256">
    <property type="entry name" value="FBOX"/>
    <property type="match status" value="1"/>
</dbReference>
<dbReference type="CDD" id="cd09917">
    <property type="entry name" value="F-box_SF"/>
    <property type="match status" value="1"/>
</dbReference>
<dbReference type="Gene3D" id="1.20.1280.50">
    <property type="match status" value="1"/>
</dbReference>